<comment type="similarity">
    <text evidence="10">Belongs to the ureidoglycolate lyase family.</text>
</comment>
<comment type="pathway">
    <text evidence="1">Nitrogen metabolism; (S)-allantoin degradation.</text>
</comment>
<dbReference type="InterPro" id="IPR024060">
    <property type="entry name" value="Ureidoglycolate_lyase_dom_sf"/>
</dbReference>
<dbReference type="InterPro" id="IPR011051">
    <property type="entry name" value="RmlC_Cupin_sf"/>
</dbReference>
<gene>
    <name evidence="12" type="ORF">HG537_0F02770</name>
</gene>
<comment type="catalytic activity">
    <reaction evidence="8">
        <text>(S)-ureidoglycolate = urea + glyoxylate</text>
        <dbReference type="Rhea" id="RHEA:11304"/>
        <dbReference type="ChEBI" id="CHEBI:16199"/>
        <dbReference type="ChEBI" id="CHEBI:36655"/>
        <dbReference type="ChEBI" id="CHEBI:57296"/>
        <dbReference type="EC" id="4.3.2.3"/>
    </reaction>
</comment>
<dbReference type="FunFam" id="2.60.120.480:FF:000003">
    <property type="entry name" value="Ureidoglycolate hydrolase"/>
    <property type="match status" value="1"/>
</dbReference>
<organism evidence="12 13">
    <name type="scientific">Torulaspora globosa</name>
    <dbReference type="NCBI Taxonomy" id="48254"/>
    <lineage>
        <taxon>Eukaryota</taxon>
        <taxon>Fungi</taxon>
        <taxon>Dikarya</taxon>
        <taxon>Ascomycota</taxon>
        <taxon>Saccharomycotina</taxon>
        <taxon>Saccharomycetes</taxon>
        <taxon>Saccharomycetales</taxon>
        <taxon>Saccharomycetaceae</taxon>
        <taxon>Torulaspora</taxon>
    </lineage>
</organism>
<evidence type="ECO:0000256" key="4">
    <source>
        <dbReference type="ARBA" id="ARBA00019751"/>
    </source>
</evidence>
<dbReference type="Gene3D" id="2.60.120.480">
    <property type="entry name" value="Ureidoglycolate hydrolase"/>
    <property type="match status" value="1"/>
</dbReference>
<dbReference type="PANTHER" id="PTHR21221:SF1">
    <property type="entry name" value="UREIDOGLYCOLATE LYASE"/>
    <property type="match status" value="1"/>
</dbReference>
<proteinExistence type="inferred from homology"/>
<keyword evidence="13" id="KW-1185">Reference proteome</keyword>
<evidence type="ECO:0000256" key="1">
    <source>
        <dbReference type="ARBA" id="ARBA00004780"/>
    </source>
</evidence>
<evidence type="ECO:0000313" key="13">
    <source>
        <dbReference type="Proteomes" id="UP000510647"/>
    </source>
</evidence>
<dbReference type="SUPFAM" id="SSF51182">
    <property type="entry name" value="RmlC-like cupins"/>
    <property type="match status" value="1"/>
</dbReference>
<keyword evidence="6" id="KW-0456">Lyase</keyword>
<dbReference type="Pfam" id="PF04115">
    <property type="entry name" value="Ureidogly_lyase"/>
    <property type="match status" value="1"/>
</dbReference>
<dbReference type="Proteomes" id="UP000510647">
    <property type="component" value="Chromosome 6"/>
</dbReference>
<evidence type="ECO:0000256" key="2">
    <source>
        <dbReference type="ARBA" id="ARBA00011738"/>
    </source>
</evidence>
<reference evidence="12 13" key="1">
    <citation type="submission" date="2020-06" db="EMBL/GenBank/DDBJ databases">
        <title>The yeast mating-type switching endonuclease HO is a domesticated member of an unorthodox homing genetic element family.</title>
        <authorList>
            <person name="Coughlan A.Y."/>
            <person name="Lombardi L."/>
            <person name="Braun-Galleani S."/>
            <person name="Martos A.R."/>
            <person name="Galeote V."/>
            <person name="Bigey F."/>
            <person name="Dequin S."/>
            <person name="Byrne K.P."/>
            <person name="Wolfe K.H."/>
        </authorList>
    </citation>
    <scope>NUCLEOTIDE SEQUENCE [LARGE SCALE GENOMIC DNA]</scope>
    <source>
        <strain evidence="12 13">CBS2947</strain>
    </source>
</reference>
<dbReference type="InterPro" id="IPR047233">
    <property type="entry name" value="UAH_cupin"/>
</dbReference>
<dbReference type="GO" id="GO:0050385">
    <property type="term" value="F:ureidoglycolate lyase activity"/>
    <property type="evidence" value="ECO:0007669"/>
    <property type="project" value="UniProtKB-EC"/>
</dbReference>
<comment type="function">
    <text evidence="9">Catalyzes the catabolism of the allantoin degradation intermediate (S)-ureidoglycolate, generating urea and glyoxylate. Involved in the utilization of allantoin as secondary nitrogen source when primary sources are limiting.</text>
</comment>
<evidence type="ECO:0000256" key="3">
    <source>
        <dbReference type="ARBA" id="ARBA00012341"/>
    </source>
</evidence>
<dbReference type="GO" id="GO:0000256">
    <property type="term" value="P:allantoin catabolic process"/>
    <property type="evidence" value="ECO:0007669"/>
    <property type="project" value="InterPro"/>
</dbReference>
<evidence type="ECO:0000256" key="8">
    <source>
        <dbReference type="ARBA" id="ARBA00047684"/>
    </source>
</evidence>
<feature type="chain" id="PRO_5029022160" description="Ureidoglycolate lyase" evidence="11">
    <location>
        <begin position="16"/>
        <end position="195"/>
    </location>
</feature>
<keyword evidence="5" id="KW-0659">Purine metabolism</keyword>
<dbReference type="EMBL" id="CP059272">
    <property type="protein sequence ID" value="QLQ81516.1"/>
    <property type="molecule type" value="Genomic_DNA"/>
</dbReference>
<protein>
    <recommendedName>
        <fullName evidence="4">Ureidoglycolate lyase</fullName>
        <ecNumber evidence="3">4.3.2.3</ecNumber>
    </recommendedName>
    <alternativeName>
        <fullName evidence="7">Ureidoglycolatase</fullName>
    </alternativeName>
</protein>
<name>A0A7H9HXE0_9SACH</name>
<feature type="signal peptide" evidence="11">
    <location>
        <begin position="1"/>
        <end position="15"/>
    </location>
</feature>
<evidence type="ECO:0000256" key="9">
    <source>
        <dbReference type="ARBA" id="ARBA00055977"/>
    </source>
</evidence>
<dbReference type="PANTHER" id="PTHR21221">
    <property type="entry name" value="UREIDOGLYCOLATE HYDROLASE"/>
    <property type="match status" value="1"/>
</dbReference>
<dbReference type="OrthoDB" id="10266039at2759"/>
<dbReference type="CDD" id="cd20298">
    <property type="entry name" value="cupin_UAH"/>
    <property type="match status" value="1"/>
</dbReference>
<dbReference type="AlphaFoldDB" id="A0A7H9HXE0"/>
<dbReference type="InterPro" id="IPR007247">
    <property type="entry name" value="Ureidogly_lyase"/>
</dbReference>
<sequence>MTLIVRATLLTVADFAPYGSVISPDEQISNIDDSSRTANQGTAIKLLNVSQIDKKYPFDGTPNWNLFRCFCQPHLRGTKPIEHSIRVLEKHPYSSQTFIPMGCPRQQPCYLVVVALEDCNTGRPDLTTLKAFLCKGNQAVTYGAGIWHAPMITLGDQEYIDFGVVIYEFHDPQAPEKDCQEQHYDSSIKVEIFQC</sequence>
<evidence type="ECO:0000256" key="10">
    <source>
        <dbReference type="ARBA" id="ARBA00061337"/>
    </source>
</evidence>
<evidence type="ECO:0000313" key="12">
    <source>
        <dbReference type="EMBL" id="QLQ81516.1"/>
    </source>
</evidence>
<accession>A0A7H9HXE0</accession>
<evidence type="ECO:0000256" key="7">
    <source>
        <dbReference type="ARBA" id="ARBA00030302"/>
    </source>
</evidence>
<dbReference type="GO" id="GO:0006144">
    <property type="term" value="P:purine nucleobase metabolic process"/>
    <property type="evidence" value="ECO:0007669"/>
    <property type="project" value="UniProtKB-KW"/>
</dbReference>
<evidence type="ECO:0000256" key="11">
    <source>
        <dbReference type="SAM" id="SignalP"/>
    </source>
</evidence>
<dbReference type="EC" id="4.3.2.3" evidence="3"/>
<evidence type="ECO:0000256" key="5">
    <source>
        <dbReference type="ARBA" id="ARBA00022631"/>
    </source>
</evidence>
<evidence type="ECO:0000256" key="6">
    <source>
        <dbReference type="ARBA" id="ARBA00023239"/>
    </source>
</evidence>
<dbReference type="GO" id="GO:0004848">
    <property type="term" value="F:ureidoglycolate hydrolase activity"/>
    <property type="evidence" value="ECO:0007669"/>
    <property type="project" value="InterPro"/>
</dbReference>
<comment type="subunit">
    <text evidence="2">Homodimer.</text>
</comment>
<keyword evidence="11" id="KW-0732">Signal</keyword>